<proteinExistence type="predicted"/>
<gene>
    <name evidence="1" type="ORF">CCMP2556_LOCUS39882</name>
</gene>
<comment type="caution">
    <text evidence="1">The sequence shown here is derived from an EMBL/GenBank/DDBJ whole genome shotgun (WGS) entry which is preliminary data.</text>
</comment>
<sequence>MCSLYVQASKRQLPDKSKENAVWQKLSVEVRTSLGVSQNYSPWTGGANFAGEGLSLTQRVVDILNVVAIKVMQADASRRSVPQCLEHVYVDVSQSHARLNFTRRNGLTGAFTTATELYSYKEDRVVLPHEMMWMHGFPVDCSVPSTISPGAFKDMIGNGMSLPSLATMVWALQVMMARGFEAPEGSAMEVKRVKNVVDNDLEMGAQEIGKVVKPRSRPLKCRHTL</sequence>
<accession>A0ABP0PZR9</accession>
<name>A0ABP0PZR9_9DINO</name>
<evidence type="ECO:0000313" key="1">
    <source>
        <dbReference type="EMBL" id="CAK9081520.1"/>
    </source>
</evidence>
<evidence type="ECO:0008006" key="3">
    <source>
        <dbReference type="Google" id="ProtNLM"/>
    </source>
</evidence>
<keyword evidence="2" id="KW-1185">Reference proteome</keyword>
<organism evidence="1 2">
    <name type="scientific">Durusdinium trenchii</name>
    <dbReference type="NCBI Taxonomy" id="1381693"/>
    <lineage>
        <taxon>Eukaryota</taxon>
        <taxon>Sar</taxon>
        <taxon>Alveolata</taxon>
        <taxon>Dinophyceae</taxon>
        <taxon>Suessiales</taxon>
        <taxon>Symbiodiniaceae</taxon>
        <taxon>Durusdinium</taxon>
    </lineage>
</organism>
<protein>
    <recommendedName>
        <fullName evidence="3">DNA (cytosine-5-)-methyltransferase</fullName>
    </recommendedName>
</protein>
<dbReference type="Proteomes" id="UP001642484">
    <property type="component" value="Unassembled WGS sequence"/>
</dbReference>
<dbReference type="EMBL" id="CAXAMN010023850">
    <property type="protein sequence ID" value="CAK9081520.1"/>
    <property type="molecule type" value="Genomic_DNA"/>
</dbReference>
<reference evidence="1 2" key="1">
    <citation type="submission" date="2024-02" db="EMBL/GenBank/DDBJ databases">
        <authorList>
            <person name="Chen Y."/>
            <person name="Shah S."/>
            <person name="Dougan E. K."/>
            <person name="Thang M."/>
            <person name="Chan C."/>
        </authorList>
    </citation>
    <scope>NUCLEOTIDE SEQUENCE [LARGE SCALE GENOMIC DNA]</scope>
</reference>
<evidence type="ECO:0000313" key="2">
    <source>
        <dbReference type="Proteomes" id="UP001642484"/>
    </source>
</evidence>